<dbReference type="GO" id="GO:0003723">
    <property type="term" value="F:RNA binding"/>
    <property type="evidence" value="ECO:0007669"/>
    <property type="project" value="TreeGrafter"/>
</dbReference>
<dbReference type="Pfam" id="PF00380">
    <property type="entry name" value="Ribosomal_S9"/>
    <property type="match status" value="1"/>
</dbReference>
<gene>
    <name evidence="4" type="ORF">GOP47_0004951</name>
</gene>
<keyword evidence="5" id="KW-1185">Reference proteome</keyword>
<comment type="similarity">
    <text evidence="1">Belongs to the universal ribosomal protein uS9 family.</text>
</comment>
<dbReference type="EMBL" id="JABFUD020000005">
    <property type="protein sequence ID" value="KAI5079472.1"/>
    <property type="molecule type" value="Genomic_DNA"/>
</dbReference>
<dbReference type="GO" id="GO:0000462">
    <property type="term" value="P:maturation of SSU-rRNA from tricistronic rRNA transcript (SSU-rRNA, 5.8S rRNA, LSU-rRNA)"/>
    <property type="evidence" value="ECO:0007669"/>
    <property type="project" value="TreeGrafter"/>
</dbReference>
<comment type="caution">
    <text evidence="4">The sequence shown here is derived from an EMBL/GenBank/DDBJ whole genome shotgun (WGS) entry which is preliminary data.</text>
</comment>
<keyword evidence="3" id="KW-0687">Ribonucleoprotein</keyword>
<dbReference type="AlphaFoldDB" id="A0A9D4V4Z9"/>
<dbReference type="SUPFAM" id="SSF54211">
    <property type="entry name" value="Ribosomal protein S5 domain 2-like"/>
    <property type="match status" value="1"/>
</dbReference>
<dbReference type="GO" id="GO:0022627">
    <property type="term" value="C:cytosolic small ribosomal subunit"/>
    <property type="evidence" value="ECO:0007669"/>
    <property type="project" value="TreeGrafter"/>
</dbReference>
<proteinExistence type="inferred from homology"/>
<accession>A0A9D4V4Z9</accession>
<dbReference type="InterPro" id="IPR014721">
    <property type="entry name" value="Ribsml_uS5_D2-typ_fold_subgr"/>
</dbReference>
<protein>
    <recommendedName>
        <fullName evidence="6">40S ribosomal protein S16</fullName>
    </recommendedName>
</protein>
<dbReference type="GO" id="GO:0006412">
    <property type="term" value="P:translation"/>
    <property type="evidence" value="ECO:0007669"/>
    <property type="project" value="InterPro"/>
</dbReference>
<dbReference type="PANTHER" id="PTHR21569">
    <property type="entry name" value="RIBOSOMAL PROTEIN S9"/>
    <property type="match status" value="1"/>
</dbReference>
<dbReference type="OrthoDB" id="186964at2759"/>
<evidence type="ECO:0000256" key="3">
    <source>
        <dbReference type="ARBA" id="ARBA00023274"/>
    </source>
</evidence>
<evidence type="ECO:0000313" key="5">
    <source>
        <dbReference type="Proteomes" id="UP000886520"/>
    </source>
</evidence>
<name>A0A9D4V4Z9_ADICA</name>
<organism evidence="4 5">
    <name type="scientific">Adiantum capillus-veneris</name>
    <name type="common">Maidenhair fern</name>
    <dbReference type="NCBI Taxonomy" id="13818"/>
    <lineage>
        <taxon>Eukaryota</taxon>
        <taxon>Viridiplantae</taxon>
        <taxon>Streptophyta</taxon>
        <taxon>Embryophyta</taxon>
        <taxon>Tracheophyta</taxon>
        <taxon>Polypodiopsida</taxon>
        <taxon>Polypodiidae</taxon>
        <taxon>Polypodiales</taxon>
        <taxon>Pteridineae</taxon>
        <taxon>Pteridaceae</taxon>
        <taxon>Vittarioideae</taxon>
        <taxon>Adiantum</taxon>
    </lineage>
</organism>
<reference evidence="4 5" key="1">
    <citation type="submission" date="2021-01" db="EMBL/GenBank/DDBJ databases">
        <title>Adiantum capillus-veneris genome.</title>
        <authorList>
            <person name="Fang Y."/>
            <person name="Liao Q."/>
        </authorList>
    </citation>
    <scope>NUCLEOTIDE SEQUENCE [LARGE SCALE GENOMIC DNA]</scope>
    <source>
        <strain evidence="4">H3</strain>
        <tissue evidence="4">Leaf</tissue>
    </source>
</reference>
<sequence>MAAAVESVRCFGQKKTVVVVCHCKRRRGLIKINGCPIELVELEILCYKAFEPVLLLGRNRFVGIDMHIREFDGRGARDRFQKSYR</sequence>
<evidence type="ECO:0000256" key="1">
    <source>
        <dbReference type="ARBA" id="ARBA00005251"/>
    </source>
</evidence>
<dbReference type="InterPro" id="IPR000754">
    <property type="entry name" value="Ribosomal_uS9"/>
</dbReference>
<dbReference type="PANTHER" id="PTHR21569:SF16">
    <property type="entry name" value="RIBOSOMAL PROTEIN S16"/>
    <property type="match status" value="1"/>
</dbReference>
<dbReference type="GO" id="GO:0003735">
    <property type="term" value="F:structural constituent of ribosome"/>
    <property type="evidence" value="ECO:0007669"/>
    <property type="project" value="InterPro"/>
</dbReference>
<evidence type="ECO:0000256" key="2">
    <source>
        <dbReference type="ARBA" id="ARBA00022980"/>
    </source>
</evidence>
<evidence type="ECO:0008006" key="6">
    <source>
        <dbReference type="Google" id="ProtNLM"/>
    </source>
</evidence>
<dbReference type="Proteomes" id="UP000886520">
    <property type="component" value="Chromosome 5"/>
</dbReference>
<dbReference type="Gene3D" id="3.30.230.10">
    <property type="match status" value="1"/>
</dbReference>
<evidence type="ECO:0000313" key="4">
    <source>
        <dbReference type="EMBL" id="KAI5079472.1"/>
    </source>
</evidence>
<keyword evidence="2" id="KW-0689">Ribosomal protein</keyword>
<dbReference type="InterPro" id="IPR020568">
    <property type="entry name" value="Ribosomal_Su5_D2-typ_SF"/>
</dbReference>